<evidence type="ECO:0000313" key="1">
    <source>
        <dbReference type="EMBL" id="PCH34821.1"/>
    </source>
</evidence>
<name>A0A2H3IYL5_WOLCO</name>
<dbReference type="AlphaFoldDB" id="A0A2H3IYL5"/>
<sequence length="540" mass="60028">MLSPMIAASVHQPLAYGNRNRLQSLKEYVPRQSKQQSIYQSSKHWQPASHLSLSARREWNADLPIHRIPSEVLIQIFLLVRSSSRDTRWIWVSHVCGIWRGIAIMTPLLWSSVSTDAGLPFLRLCLQRAKHVPTDVTSCQHVEDIGSLKSLLMPRAQNIRTLTFRDLSNSAAGDLIGQLGRMTRLEKLTLHIASHHHSPSMPVYGDSCAYLDRLTSLSLKGVNLHAMPLTTRHLLHLELVDAFAKSTDPADAISQVLRNCPRLVTISVSEHSHCSSRADSHQKRSADLDRVQLPNLQRLQITAVKAILSGVLTTLILPTSTVIEIRCLVDVPLNEITTTPILTALSPGTTPLAPLANIRSVHLFVSRNIFRLRASNVAGVAISKDLNFEVECSQPIDMSHLIAPALCDLSRVFSCSPITHLQVFGDHQLIAEHHWRGVLAQLPRLTHVEIGSRGEINPFFAGLCPSNGTPGNMPCTQLRNVVISGAHIDRKSIKMVAQTLSRRSTRPLEYLVLRSCSRNVAWDEFGIGRLEGLVKKLVYH</sequence>
<proteinExistence type="predicted"/>
<dbReference type="OrthoDB" id="2800666at2759"/>
<dbReference type="STRING" id="742152.A0A2H3IYL5"/>
<dbReference type="InterPro" id="IPR032675">
    <property type="entry name" value="LRR_dom_sf"/>
</dbReference>
<evidence type="ECO:0000313" key="2">
    <source>
        <dbReference type="Proteomes" id="UP000218811"/>
    </source>
</evidence>
<accession>A0A2H3IYL5</accession>
<organism evidence="1 2">
    <name type="scientific">Wolfiporia cocos (strain MD-104)</name>
    <name type="common">Brown rot fungus</name>
    <dbReference type="NCBI Taxonomy" id="742152"/>
    <lineage>
        <taxon>Eukaryota</taxon>
        <taxon>Fungi</taxon>
        <taxon>Dikarya</taxon>
        <taxon>Basidiomycota</taxon>
        <taxon>Agaricomycotina</taxon>
        <taxon>Agaricomycetes</taxon>
        <taxon>Polyporales</taxon>
        <taxon>Phaeolaceae</taxon>
        <taxon>Wolfiporia</taxon>
    </lineage>
</organism>
<dbReference type="SUPFAM" id="SSF52047">
    <property type="entry name" value="RNI-like"/>
    <property type="match status" value="1"/>
</dbReference>
<dbReference type="Proteomes" id="UP000218811">
    <property type="component" value="Unassembled WGS sequence"/>
</dbReference>
<keyword evidence="2" id="KW-1185">Reference proteome</keyword>
<dbReference type="EMBL" id="KB467832">
    <property type="protein sequence ID" value="PCH34821.1"/>
    <property type="molecule type" value="Genomic_DNA"/>
</dbReference>
<protein>
    <submittedName>
        <fullName evidence="1">Uncharacterized protein</fullName>
    </submittedName>
</protein>
<dbReference type="Gene3D" id="3.80.10.10">
    <property type="entry name" value="Ribonuclease Inhibitor"/>
    <property type="match status" value="1"/>
</dbReference>
<reference evidence="1 2" key="1">
    <citation type="journal article" date="2012" name="Science">
        <title>The Paleozoic origin of enzymatic lignin decomposition reconstructed from 31 fungal genomes.</title>
        <authorList>
            <person name="Floudas D."/>
            <person name="Binder M."/>
            <person name="Riley R."/>
            <person name="Barry K."/>
            <person name="Blanchette R.A."/>
            <person name="Henrissat B."/>
            <person name="Martinez A.T."/>
            <person name="Otillar R."/>
            <person name="Spatafora J.W."/>
            <person name="Yadav J.S."/>
            <person name="Aerts A."/>
            <person name="Benoit I."/>
            <person name="Boyd A."/>
            <person name="Carlson A."/>
            <person name="Copeland A."/>
            <person name="Coutinho P.M."/>
            <person name="de Vries R.P."/>
            <person name="Ferreira P."/>
            <person name="Findley K."/>
            <person name="Foster B."/>
            <person name="Gaskell J."/>
            <person name="Glotzer D."/>
            <person name="Gorecki P."/>
            <person name="Heitman J."/>
            <person name="Hesse C."/>
            <person name="Hori C."/>
            <person name="Igarashi K."/>
            <person name="Jurgens J.A."/>
            <person name="Kallen N."/>
            <person name="Kersten P."/>
            <person name="Kohler A."/>
            <person name="Kuees U."/>
            <person name="Kumar T.K.A."/>
            <person name="Kuo A."/>
            <person name="LaButti K."/>
            <person name="Larrondo L.F."/>
            <person name="Lindquist E."/>
            <person name="Ling A."/>
            <person name="Lombard V."/>
            <person name="Lucas S."/>
            <person name="Lundell T."/>
            <person name="Martin R."/>
            <person name="McLaughlin D.J."/>
            <person name="Morgenstern I."/>
            <person name="Morin E."/>
            <person name="Murat C."/>
            <person name="Nagy L.G."/>
            <person name="Nolan M."/>
            <person name="Ohm R.A."/>
            <person name="Patyshakuliyeva A."/>
            <person name="Rokas A."/>
            <person name="Ruiz-Duenas F.J."/>
            <person name="Sabat G."/>
            <person name="Salamov A."/>
            <person name="Samejima M."/>
            <person name="Schmutz J."/>
            <person name="Slot J.C."/>
            <person name="St John F."/>
            <person name="Stenlid J."/>
            <person name="Sun H."/>
            <person name="Sun S."/>
            <person name="Syed K."/>
            <person name="Tsang A."/>
            <person name="Wiebenga A."/>
            <person name="Young D."/>
            <person name="Pisabarro A."/>
            <person name="Eastwood D.C."/>
            <person name="Martin F."/>
            <person name="Cullen D."/>
            <person name="Grigoriev I.V."/>
            <person name="Hibbett D.S."/>
        </authorList>
    </citation>
    <scope>NUCLEOTIDE SEQUENCE [LARGE SCALE GENOMIC DNA]</scope>
    <source>
        <strain evidence="1 2">MD-104</strain>
    </source>
</reference>
<gene>
    <name evidence="1" type="ORF">WOLCODRAFT_125067</name>
</gene>
<dbReference type="OMA" id="EMSERTM"/>